<evidence type="ECO:0000259" key="1">
    <source>
        <dbReference type="Pfam" id="PF02752"/>
    </source>
</evidence>
<organism evidence="2 3">
    <name type="scientific">Chaetoceros tenuissimus</name>
    <dbReference type="NCBI Taxonomy" id="426638"/>
    <lineage>
        <taxon>Eukaryota</taxon>
        <taxon>Sar</taxon>
        <taxon>Stramenopiles</taxon>
        <taxon>Ochrophyta</taxon>
        <taxon>Bacillariophyta</taxon>
        <taxon>Coscinodiscophyceae</taxon>
        <taxon>Chaetocerotophycidae</taxon>
        <taxon>Chaetocerotales</taxon>
        <taxon>Chaetocerotaceae</taxon>
        <taxon>Chaetoceros</taxon>
    </lineage>
</organism>
<dbReference type="EMBL" id="BLLK01000038">
    <property type="protein sequence ID" value="GFH50076.1"/>
    <property type="molecule type" value="Genomic_DNA"/>
</dbReference>
<dbReference type="Pfam" id="PF02752">
    <property type="entry name" value="Arrestin_C"/>
    <property type="match status" value="1"/>
</dbReference>
<dbReference type="PANTHER" id="PTHR11188">
    <property type="entry name" value="ARRESTIN DOMAIN CONTAINING PROTEIN"/>
    <property type="match status" value="1"/>
</dbReference>
<protein>
    <recommendedName>
        <fullName evidence="1">Arrestin C-terminal-like domain-containing protein</fullName>
    </recommendedName>
</protein>
<accession>A0AAD3CRW9</accession>
<dbReference type="GO" id="GO:0015031">
    <property type="term" value="P:protein transport"/>
    <property type="evidence" value="ECO:0007669"/>
    <property type="project" value="TreeGrafter"/>
</dbReference>
<evidence type="ECO:0000313" key="3">
    <source>
        <dbReference type="Proteomes" id="UP001054902"/>
    </source>
</evidence>
<dbReference type="InterPro" id="IPR011022">
    <property type="entry name" value="Arrestin_C-like"/>
</dbReference>
<keyword evidence="3" id="KW-1185">Reference proteome</keyword>
<dbReference type="InterPro" id="IPR050357">
    <property type="entry name" value="Arrestin_domain-protein"/>
</dbReference>
<dbReference type="Gene3D" id="2.60.40.640">
    <property type="match status" value="2"/>
</dbReference>
<sequence length="523" mass="60476">MVFPTLKIPTKFVDIHLDENETSGDELTAGSSISGSVNILVPTEFKSKEKFSLHFNGIEHNYVPGDDGTEHKKYEFVSMEIPLDIHNMTGNNFEFPFVFQIPPHCPSSIQIERHYGDSYEVIGKVEYKLKLNDIGYYKETKEKIIKVQQKKSENVAPVIPALLEPISEDIFSKNIFACCKYKGKIMVAAKVDNTRVAKGASLKFQIACVNYSEDDVEDVQVRLIQKFSFSHGHYTQTREVSRGRIHLTDTLRVKSKEEIKQWELDRKRMKDWKMQKMRRMGFTENIYKKLLANVQNGQDKYIFPIPDKSTLKGYYDTYEGTDVKVHYLLQIEIVTPHSTTNPKFEVPIHIYSNRPQSSVPELHMDNKVDEERVEESPSIFPKMNYEYSYQSSPRAYDFANLLDQLKVALNAKSKLQDMLNDSQWHPTIKTLTSNQLNLILDEIASDFDKGDVVELLAANVKNFTCKYASNILYKTTDWMRILVVQKMLPHCIDLKENSSDLLKNLSDWERLSTERDFENAIAK</sequence>
<dbReference type="GO" id="GO:0005737">
    <property type="term" value="C:cytoplasm"/>
    <property type="evidence" value="ECO:0007669"/>
    <property type="project" value="TreeGrafter"/>
</dbReference>
<evidence type="ECO:0000313" key="2">
    <source>
        <dbReference type="EMBL" id="GFH50076.1"/>
    </source>
</evidence>
<feature type="domain" description="Arrestin C-terminal-like" evidence="1">
    <location>
        <begin position="182"/>
        <end position="354"/>
    </location>
</feature>
<dbReference type="PANTHER" id="PTHR11188:SF17">
    <property type="entry name" value="FI21816P1"/>
    <property type="match status" value="1"/>
</dbReference>
<name>A0AAD3CRW9_9STRA</name>
<reference evidence="2 3" key="1">
    <citation type="journal article" date="2021" name="Sci. Rep.">
        <title>The genome of the diatom Chaetoceros tenuissimus carries an ancient integrated fragment of an extant virus.</title>
        <authorList>
            <person name="Hongo Y."/>
            <person name="Kimura K."/>
            <person name="Takaki Y."/>
            <person name="Yoshida Y."/>
            <person name="Baba S."/>
            <person name="Kobayashi G."/>
            <person name="Nagasaki K."/>
            <person name="Hano T."/>
            <person name="Tomaru Y."/>
        </authorList>
    </citation>
    <scope>NUCLEOTIDE SEQUENCE [LARGE SCALE GENOMIC DNA]</scope>
    <source>
        <strain evidence="2 3">NIES-3715</strain>
    </source>
</reference>
<comment type="caution">
    <text evidence="2">The sequence shown here is derived from an EMBL/GenBank/DDBJ whole genome shotgun (WGS) entry which is preliminary data.</text>
</comment>
<dbReference type="Proteomes" id="UP001054902">
    <property type="component" value="Unassembled WGS sequence"/>
</dbReference>
<proteinExistence type="predicted"/>
<dbReference type="AlphaFoldDB" id="A0AAD3CRW9"/>
<gene>
    <name evidence="2" type="ORF">CTEN210_06552</name>
</gene>
<dbReference type="InterPro" id="IPR014752">
    <property type="entry name" value="Arrestin-like_C"/>
</dbReference>